<feature type="transmembrane region" description="Helical" evidence="2">
    <location>
        <begin position="89"/>
        <end position="110"/>
    </location>
</feature>
<evidence type="ECO:0000313" key="4">
    <source>
        <dbReference type="EMBL" id="KAK3188212.1"/>
    </source>
</evidence>
<evidence type="ECO:0000256" key="1">
    <source>
        <dbReference type="SAM" id="MobiDB-lite"/>
    </source>
</evidence>
<name>A0AAD9ZQJ2_9ROSI</name>
<keyword evidence="2" id="KW-0812">Transmembrane</keyword>
<dbReference type="AlphaFoldDB" id="A0AAD9ZQJ2"/>
<feature type="transmembrane region" description="Helical" evidence="2">
    <location>
        <begin position="64"/>
        <end position="83"/>
    </location>
</feature>
<feature type="compositionally biased region" description="Basic and acidic residues" evidence="1">
    <location>
        <begin position="1"/>
        <end position="16"/>
    </location>
</feature>
<feature type="region of interest" description="Disordered" evidence="1">
    <location>
        <begin position="1"/>
        <end position="36"/>
    </location>
</feature>
<dbReference type="Proteomes" id="UP001281410">
    <property type="component" value="Unassembled WGS sequence"/>
</dbReference>
<keyword evidence="5" id="KW-1185">Reference proteome</keyword>
<dbReference type="EMBL" id="JANJYJ010000009">
    <property type="protein sequence ID" value="KAK3188212.1"/>
    <property type="molecule type" value="Genomic_DNA"/>
</dbReference>
<dbReference type="PANTHER" id="PTHR48449">
    <property type="entry name" value="DUF1985 DOMAIN-CONTAINING PROTEIN"/>
    <property type="match status" value="1"/>
</dbReference>
<protein>
    <recommendedName>
        <fullName evidence="3">DUF1985 domain-containing protein</fullName>
    </recommendedName>
</protein>
<dbReference type="InterPro" id="IPR015410">
    <property type="entry name" value="DUF1985"/>
</dbReference>
<gene>
    <name evidence="4" type="ORF">Dsin_027773</name>
</gene>
<sequence>MAAEETRRSTASETRRSTASTVEKQQDGSAEPIPHDNDNFSLMKLFEIEDCFDSQFCKGTRVPCFSLFCVIVLLCGPVLYVGVFWGCSVLIVVFVAYWVGFLVALFWLCARGLGSGCSVDNRMGEDVDFLVKVVEHFPAKINSTSSIVAIKQIKEKLTEAHLALFRTTCFGKLLEMHELKFSGQLVHHLLFRQIRSSNKSEMWFAIGGKTFPFSIQEFCLITGLACVPDPPVLEKGDGSGSFWSSMLNGEVRYNNKTLEAIFKAASSDSDKDMVKLALLYFLEKISSGVQFLHLKMVYVFLADVL</sequence>
<proteinExistence type="predicted"/>
<feature type="domain" description="DUF1985" evidence="3">
    <location>
        <begin position="190"/>
        <end position="284"/>
    </location>
</feature>
<comment type="caution">
    <text evidence="4">The sequence shown here is derived from an EMBL/GenBank/DDBJ whole genome shotgun (WGS) entry which is preliminary data.</text>
</comment>
<accession>A0AAD9ZQJ2</accession>
<organism evidence="4 5">
    <name type="scientific">Dipteronia sinensis</name>
    <dbReference type="NCBI Taxonomy" id="43782"/>
    <lineage>
        <taxon>Eukaryota</taxon>
        <taxon>Viridiplantae</taxon>
        <taxon>Streptophyta</taxon>
        <taxon>Embryophyta</taxon>
        <taxon>Tracheophyta</taxon>
        <taxon>Spermatophyta</taxon>
        <taxon>Magnoliopsida</taxon>
        <taxon>eudicotyledons</taxon>
        <taxon>Gunneridae</taxon>
        <taxon>Pentapetalae</taxon>
        <taxon>rosids</taxon>
        <taxon>malvids</taxon>
        <taxon>Sapindales</taxon>
        <taxon>Sapindaceae</taxon>
        <taxon>Hippocastanoideae</taxon>
        <taxon>Acereae</taxon>
        <taxon>Dipteronia</taxon>
    </lineage>
</organism>
<dbReference type="Pfam" id="PF09331">
    <property type="entry name" value="DUF1985"/>
    <property type="match status" value="1"/>
</dbReference>
<dbReference type="PANTHER" id="PTHR48449:SF1">
    <property type="entry name" value="DUF1985 DOMAIN-CONTAINING PROTEIN"/>
    <property type="match status" value="1"/>
</dbReference>
<evidence type="ECO:0000259" key="3">
    <source>
        <dbReference type="Pfam" id="PF09331"/>
    </source>
</evidence>
<keyword evidence="2" id="KW-0472">Membrane</keyword>
<keyword evidence="2" id="KW-1133">Transmembrane helix</keyword>
<evidence type="ECO:0000313" key="5">
    <source>
        <dbReference type="Proteomes" id="UP001281410"/>
    </source>
</evidence>
<reference evidence="4" key="1">
    <citation type="journal article" date="2023" name="Plant J.">
        <title>Genome sequences and population genomics provide insights into the demographic history, inbreeding, and mutation load of two 'living fossil' tree species of Dipteronia.</title>
        <authorList>
            <person name="Feng Y."/>
            <person name="Comes H.P."/>
            <person name="Chen J."/>
            <person name="Zhu S."/>
            <person name="Lu R."/>
            <person name="Zhang X."/>
            <person name="Li P."/>
            <person name="Qiu J."/>
            <person name="Olsen K.M."/>
            <person name="Qiu Y."/>
        </authorList>
    </citation>
    <scope>NUCLEOTIDE SEQUENCE</scope>
    <source>
        <strain evidence="4">NBL</strain>
    </source>
</reference>
<evidence type="ECO:0000256" key="2">
    <source>
        <dbReference type="SAM" id="Phobius"/>
    </source>
</evidence>